<protein>
    <submittedName>
        <fullName evidence="2">Uncharacterized protein</fullName>
    </submittedName>
</protein>
<name>A0ABD2AEW9_VESSQ</name>
<keyword evidence="3" id="KW-1185">Reference proteome</keyword>
<feature type="transmembrane region" description="Helical" evidence="1">
    <location>
        <begin position="107"/>
        <end position="124"/>
    </location>
</feature>
<reference evidence="2 3" key="1">
    <citation type="journal article" date="2024" name="Ann. Entomol. Soc. Am.">
        <title>Genomic analyses of the southern and eastern yellowjacket wasps (Hymenoptera: Vespidae) reveal evolutionary signatures of social life.</title>
        <authorList>
            <person name="Catto M.A."/>
            <person name="Caine P.B."/>
            <person name="Orr S.E."/>
            <person name="Hunt B.G."/>
            <person name="Goodisman M.A.D."/>
        </authorList>
    </citation>
    <scope>NUCLEOTIDE SEQUENCE [LARGE SCALE GENOMIC DNA]</scope>
    <source>
        <strain evidence="2">233</strain>
        <tissue evidence="2">Head and thorax</tissue>
    </source>
</reference>
<dbReference type="Proteomes" id="UP001607302">
    <property type="component" value="Unassembled WGS sequence"/>
</dbReference>
<organism evidence="2 3">
    <name type="scientific">Vespula squamosa</name>
    <name type="common">Southern yellow jacket</name>
    <name type="synonym">Wasp</name>
    <dbReference type="NCBI Taxonomy" id="30214"/>
    <lineage>
        <taxon>Eukaryota</taxon>
        <taxon>Metazoa</taxon>
        <taxon>Ecdysozoa</taxon>
        <taxon>Arthropoda</taxon>
        <taxon>Hexapoda</taxon>
        <taxon>Insecta</taxon>
        <taxon>Pterygota</taxon>
        <taxon>Neoptera</taxon>
        <taxon>Endopterygota</taxon>
        <taxon>Hymenoptera</taxon>
        <taxon>Apocrita</taxon>
        <taxon>Aculeata</taxon>
        <taxon>Vespoidea</taxon>
        <taxon>Vespidae</taxon>
        <taxon>Vespinae</taxon>
        <taxon>Vespula</taxon>
    </lineage>
</organism>
<dbReference type="AlphaFoldDB" id="A0ABD2AEW9"/>
<sequence>MEKGGAPHKSDKREGEEFQSHIRLGLYEDEKGRRIELGGEVGSESVGVSRLRSTLHRGSNEKTIRCSKATRPVGGPLFCSVESTLVSYPTKRPTVTNRWHMLERKAVFLKPFLLFLLLCFFFDYDTQSTLLVLCYDISTKKH</sequence>
<keyword evidence="1" id="KW-1133">Transmembrane helix</keyword>
<keyword evidence="1" id="KW-0472">Membrane</keyword>
<proteinExistence type="predicted"/>
<evidence type="ECO:0000256" key="1">
    <source>
        <dbReference type="SAM" id="Phobius"/>
    </source>
</evidence>
<dbReference type="EMBL" id="JAUDFV010000152">
    <property type="protein sequence ID" value="KAL2718375.1"/>
    <property type="molecule type" value="Genomic_DNA"/>
</dbReference>
<evidence type="ECO:0000313" key="2">
    <source>
        <dbReference type="EMBL" id="KAL2718375.1"/>
    </source>
</evidence>
<accession>A0ABD2AEW9</accession>
<gene>
    <name evidence="2" type="ORF">V1478_012251</name>
</gene>
<comment type="caution">
    <text evidence="2">The sequence shown here is derived from an EMBL/GenBank/DDBJ whole genome shotgun (WGS) entry which is preliminary data.</text>
</comment>
<keyword evidence="1" id="KW-0812">Transmembrane</keyword>
<evidence type="ECO:0000313" key="3">
    <source>
        <dbReference type="Proteomes" id="UP001607302"/>
    </source>
</evidence>